<organism evidence="1 2">
    <name type="scientific">Aegilops tauschii subsp. strangulata</name>
    <name type="common">Goatgrass</name>
    <dbReference type="NCBI Taxonomy" id="200361"/>
    <lineage>
        <taxon>Eukaryota</taxon>
        <taxon>Viridiplantae</taxon>
        <taxon>Streptophyta</taxon>
        <taxon>Embryophyta</taxon>
        <taxon>Tracheophyta</taxon>
        <taxon>Spermatophyta</taxon>
        <taxon>Magnoliopsida</taxon>
        <taxon>Liliopsida</taxon>
        <taxon>Poales</taxon>
        <taxon>Poaceae</taxon>
        <taxon>BOP clade</taxon>
        <taxon>Pooideae</taxon>
        <taxon>Triticodae</taxon>
        <taxon>Triticeae</taxon>
        <taxon>Triticinae</taxon>
        <taxon>Aegilops</taxon>
    </lineage>
</organism>
<keyword evidence="2" id="KW-1185">Reference proteome</keyword>
<accession>A0A453L1A5</accession>
<evidence type="ECO:0000313" key="2">
    <source>
        <dbReference type="Proteomes" id="UP000015105"/>
    </source>
</evidence>
<evidence type="ECO:0000313" key="1">
    <source>
        <dbReference type="EnsemblPlants" id="AET5Gv20588500.4"/>
    </source>
</evidence>
<name>A0A453L1A5_AEGTS</name>
<protein>
    <submittedName>
        <fullName evidence="1">Uncharacterized protein</fullName>
    </submittedName>
</protein>
<dbReference type="Proteomes" id="UP000015105">
    <property type="component" value="Chromosome 5D"/>
</dbReference>
<dbReference type="AlphaFoldDB" id="A0A453L1A5"/>
<dbReference type="Gramene" id="AET5Gv20588500.4">
    <property type="protein sequence ID" value="AET5Gv20588500.4"/>
    <property type="gene ID" value="AET5Gv20588500"/>
</dbReference>
<proteinExistence type="predicted"/>
<reference evidence="2" key="1">
    <citation type="journal article" date="2014" name="Science">
        <title>Ancient hybridizations among the ancestral genomes of bread wheat.</title>
        <authorList>
            <consortium name="International Wheat Genome Sequencing Consortium,"/>
            <person name="Marcussen T."/>
            <person name="Sandve S.R."/>
            <person name="Heier L."/>
            <person name="Spannagl M."/>
            <person name="Pfeifer M."/>
            <person name="Jakobsen K.S."/>
            <person name="Wulff B.B."/>
            <person name="Steuernagel B."/>
            <person name="Mayer K.F."/>
            <person name="Olsen O.A."/>
        </authorList>
    </citation>
    <scope>NUCLEOTIDE SEQUENCE [LARGE SCALE GENOMIC DNA]</scope>
    <source>
        <strain evidence="2">cv. AL8/78</strain>
    </source>
</reference>
<reference evidence="1" key="4">
    <citation type="submission" date="2019-03" db="UniProtKB">
        <authorList>
            <consortium name="EnsemblPlants"/>
        </authorList>
    </citation>
    <scope>IDENTIFICATION</scope>
</reference>
<reference evidence="1" key="5">
    <citation type="journal article" date="2021" name="G3 (Bethesda)">
        <title>Aegilops tauschii genome assembly Aet v5.0 features greater sequence contiguity and improved annotation.</title>
        <authorList>
            <person name="Wang L."/>
            <person name="Zhu T."/>
            <person name="Rodriguez J.C."/>
            <person name="Deal K.R."/>
            <person name="Dubcovsky J."/>
            <person name="McGuire P.E."/>
            <person name="Lux T."/>
            <person name="Spannagl M."/>
            <person name="Mayer K.F.X."/>
            <person name="Baldrich P."/>
            <person name="Meyers B.C."/>
            <person name="Huo N."/>
            <person name="Gu Y.Q."/>
            <person name="Zhou H."/>
            <person name="Devos K.M."/>
            <person name="Bennetzen J.L."/>
            <person name="Unver T."/>
            <person name="Budak H."/>
            <person name="Gulick P.J."/>
            <person name="Galiba G."/>
            <person name="Kalapos B."/>
            <person name="Nelson D.R."/>
            <person name="Li P."/>
            <person name="You F.M."/>
            <person name="Luo M.C."/>
            <person name="Dvorak J."/>
        </authorList>
    </citation>
    <scope>NUCLEOTIDE SEQUENCE [LARGE SCALE GENOMIC DNA]</scope>
    <source>
        <strain evidence="1">cv. AL8/78</strain>
    </source>
</reference>
<sequence length="106" mass="11719">RRFRHVHVVPEILPSPLRSLIFTLIHGCHGSRVLLWKALVDVAICSASGLRRVSHQDIPLVSSIESANSLNVPFVLNDFADDGSNATSLELFGMMEALTKLYSSYI</sequence>
<reference evidence="1" key="3">
    <citation type="journal article" date="2017" name="Nature">
        <title>Genome sequence of the progenitor of the wheat D genome Aegilops tauschii.</title>
        <authorList>
            <person name="Luo M.C."/>
            <person name="Gu Y.Q."/>
            <person name="Puiu D."/>
            <person name="Wang H."/>
            <person name="Twardziok S.O."/>
            <person name="Deal K.R."/>
            <person name="Huo N."/>
            <person name="Zhu T."/>
            <person name="Wang L."/>
            <person name="Wang Y."/>
            <person name="McGuire P.E."/>
            <person name="Liu S."/>
            <person name="Long H."/>
            <person name="Ramasamy R.K."/>
            <person name="Rodriguez J.C."/>
            <person name="Van S.L."/>
            <person name="Yuan L."/>
            <person name="Wang Z."/>
            <person name="Xia Z."/>
            <person name="Xiao L."/>
            <person name="Anderson O.D."/>
            <person name="Ouyang S."/>
            <person name="Liang Y."/>
            <person name="Zimin A.V."/>
            <person name="Pertea G."/>
            <person name="Qi P."/>
            <person name="Bennetzen J.L."/>
            <person name="Dai X."/>
            <person name="Dawson M.W."/>
            <person name="Muller H.G."/>
            <person name="Kugler K."/>
            <person name="Rivarola-Duarte L."/>
            <person name="Spannagl M."/>
            <person name="Mayer K.F.X."/>
            <person name="Lu F.H."/>
            <person name="Bevan M.W."/>
            <person name="Leroy P."/>
            <person name="Li P."/>
            <person name="You F.M."/>
            <person name="Sun Q."/>
            <person name="Liu Z."/>
            <person name="Lyons E."/>
            <person name="Wicker T."/>
            <person name="Salzberg S.L."/>
            <person name="Devos K.M."/>
            <person name="Dvorak J."/>
        </authorList>
    </citation>
    <scope>NUCLEOTIDE SEQUENCE [LARGE SCALE GENOMIC DNA]</scope>
    <source>
        <strain evidence="1">cv. AL8/78</strain>
    </source>
</reference>
<dbReference type="EnsemblPlants" id="AET5Gv20588500.4">
    <property type="protein sequence ID" value="AET5Gv20588500.4"/>
    <property type="gene ID" value="AET5Gv20588500"/>
</dbReference>
<reference evidence="2" key="2">
    <citation type="journal article" date="2017" name="Nat. Plants">
        <title>The Aegilops tauschii genome reveals multiple impacts of transposons.</title>
        <authorList>
            <person name="Zhao G."/>
            <person name="Zou C."/>
            <person name="Li K."/>
            <person name="Wang K."/>
            <person name="Li T."/>
            <person name="Gao L."/>
            <person name="Zhang X."/>
            <person name="Wang H."/>
            <person name="Yang Z."/>
            <person name="Liu X."/>
            <person name="Jiang W."/>
            <person name="Mao L."/>
            <person name="Kong X."/>
            <person name="Jiao Y."/>
            <person name="Jia J."/>
        </authorList>
    </citation>
    <scope>NUCLEOTIDE SEQUENCE [LARGE SCALE GENOMIC DNA]</scope>
    <source>
        <strain evidence="2">cv. AL8/78</strain>
    </source>
</reference>